<dbReference type="InterPro" id="IPR036102">
    <property type="entry name" value="OsmC/Ohrsf"/>
</dbReference>
<accession>Q1M8C8</accession>
<dbReference type="GO" id="GO:0006979">
    <property type="term" value="P:response to oxidative stress"/>
    <property type="evidence" value="ECO:0007669"/>
    <property type="project" value="InterPro"/>
</dbReference>
<dbReference type="Pfam" id="PF02566">
    <property type="entry name" value="OsmC"/>
    <property type="match status" value="1"/>
</dbReference>
<evidence type="ECO:0000313" key="2">
    <source>
        <dbReference type="EMBL" id="CAK04049.1"/>
    </source>
</evidence>
<dbReference type="PANTHER" id="PTHR33797:SF2">
    <property type="entry name" value="ORGANIC HYDROPEROXIDE RESISTANCE PROTEIN-LIKE"/>
    <property type="match status" value="1"/>
</dbReference>
<dbReference type="InterPro" id="IPR019953">
    <property type="entry name" value="OHR"/>
</dbReference>
<comment type="similarity">
    <text evidence="1">Belongs to the OsmC/Ohr family.</text>
</comment>
<dbReference type="EnsemblBacteria" id="CAK04049">
    <property type="protein sequence ID" value="CAK04049"/>
    <property type="gene ID" value="pRL90318"/>
</dbReference>
<keyword evidence="2" id="KW-0614">Plasmid</keyword>
<sequence>MVKCEVSLTRRIAPRWVDDADRLEIPVSNTQRVIYTAITDTIGGRESGVARSSDGVLDIRFSAPGSPRIGTNPEQLLSAGWSASFASAIALAAFNRNIAFAGEVSIHAEVEIEIDPVSYTLSVRLHVRLPGIERALAQLLTAEARRLCPFSSTIGRGLAVAVDLD</sequence>
<reference evidence="2 3" key="1">
    <citation type="journal article" date="2006" name="Genome Biol.">
        <title>The genome of Rhizobium leguminosarum has recognizable core and accessory components.</title>
        <authorList>
            <person name="Young J.W."/>
            <person name="Crossman L.C."/>
            <person name="Johnston A.W.B."/>
            <person name="Thomson N.R."/>
            <person name="Ghazoui Z.F."/>
            <person name="Hull K.H."/>
            <person name="Wexler M."/>
            <person name="Curson A.R.J."/>
            <person name="Todd J.D."/>
            <person name="Poole P.S."/>
            <person name="Mauchline T.H."/>
            <person name="East A.K."/>
            <person name="Quail M.A."/>
            <person name="Churcher C."/>
            <person name="Arrowsmith C."/>
            <person name="Cherevach A."/>
            <person name="Chillingworth T."/>
            <person name="Clarke K."/>
            <person name="Cronin A."/>
            <person name="Davis P."/>
            <person name="Fraser A."/>
            <person name="Hance Z."/>
            <person name="Hauser H."/>
            <person name="Jagels K."/>
            <person name="Moule S."/>
            <person name="Mungall K."/>
            <person name="Norbertczak H."/>
            <person name="Rabbinowitsch E."/>
            <person name="Sanders M."/>
            <person name="Simmonds M."/>
            <person name="Whitehead S."/>
            <person name="Parkhill J."/>
        </authorList>
    </citation>
    <scope>NUCLEOTIDE SEQUENCE [LARGE SCALE GENOMIC DNA]</scope>
    <source>
        <strain evidence="3">DSM 114642 / LMG 32736 / 3841</strain>
    </source>
</reference>
<proteinExistence type="inferred from homology"/>
<dbReference type="InterPro" id="IPR003718">
    <property type="entry name" value="OsmC/Ohr_fam"/>
</dbReference>
<evidence type="ECO:0000256" key="1">
    <source>
        <dbReference type="ARBA" id="ARBA00007378"/>
    </source>
</evidence>
<dbReference type="KEGG" id="rle:pRL90318"/>
<dbReference type="InterPro" id="IPR015946">
    <property type="entry name" value="KH_dom-like_a/b"/>
</dbReference>
<dbReference type="Gene3D" id="2.20.25.10">
    <property type="match status" value="1"/>
</dbReference>
<dbReference type="PANTHER" id="PTHR33797">
    <property type="entry name" value="ORGANIC HYDROPEROXIDE RESISTANCE PROTEIN-LIKE"/>
    <property type="match status" value="1"/>
</dbReference>
<dbReference type="Proteomes" id="UP000006575">
    <property type="component" value="Plasmid pRL9"/>
</dbReference>
<dbReference type="NCBIfam" id="TIGR03561">
    <property type="entry name" value="organ_hyd_perox"/>
    <property type="match status" value="1"/>
</dbReference>
<gene>
    <name evidence="2" type="primary">ohr2</name>
    <name evidence="2" type="ordered locus">pRL90318</name>
</gene>
<dbReference type="AlphaFoldDB" id="Q1M8C8"/>
<evidence type="ECO:0000313" key="3">
    <source>
        <dbReference type="Proteomes" id="UP000006575"/>
    </source>
</evidence>
<protein>
    <submittedName>
        <fullName evidence="2">Organic hydroperoxide resistance protein</fullName>
    </submittedName>
</protein>
<dbReference type="Gene3D" id="3.30.300.20">
    <property type="match status" value="1"/>
</dbReference>
<organism evidence="2 3">
    <name type="scientific">Rhizobium johnstonii (strain DSM 114642 / LMG 32736 / 3841)</name>
    <name type="common">Rhizobium leguminosarum bv. viciae</name>
    <dbReference type="NCBI Taxonomy" id="216596"/>
    <lineage>
        <taxon>Bacteria</taxon>
        <taxon>Pseudomonadati</taxon>
        <taxon>Pseudomonadota</taxon>
        <taxon>Alphaproteobacteria</taxon>
        <taxon>Hyphomicrobiales</taxon>
        <taxon>Rhizobiaceae</taxon>
        <taxon>Rhizobium/Agrobacterium group</taxon>
        <taxon>Rhizobium</taxon>
        <taxon>Rhizobium johnstonii</taxon>
    </lineage>
</organism>
<dbReference type="EMBL" id="AM236083">
    <property type="protein sequence ID" value="CAK04049.1"/>
    <property type="molecule type" value="Genomic_DNA"/>
</dbReference>
<dbReference type="HOGENOM" id="CLU_106355_2_0_5"/>
<dbReference type="SUPFAM" id="SSF82784">
    <property type="entry name" value="OsmC-like"/>
    <property type="match status" value="1"/>
</dbReference>
<name>Q1M8C8_RHIJ3</name>
<geneLocation type="plasmid" evidence="2 3">
    <name>pRL9</name>
</geneLocation>
<keyword evidence="3" id="KW-1185">Reference proteome</keyword>